<evidence type="ECO:0000313" key="2">
    <source>
        <dbReference type="Proteomes" id="UP000254425"/>
    </source>
</evidence>
<organism evidence="1 2">
    <name type="scientific">Streptomyces armeniacus</name>
    <dbReference type="NCBI Taxonomy" id="83291"/>
    <lineage>
        <taxon>Bacteria</taxon>
        <taxon>Bacillati</taxon>
        <taxon>Actinomycetota</taxon>
        <taxon>Actinomycetes</taxon>
        <taxon>Kitasatosporales</taxon>
        <taxon>Streptomycetaceae</taxon>
        <taxon>Streptomyces</taxon>
    </lineage>
</organism>
<evidence type="ECO:0000313" key="1">
    <source>
        <dbReference type="EMBL" id="AXK33719.1"/>
    </source>
</evidence>
<reference evidence="1 2" key="1">
    <citation type="submission" date="2018-07" db="EMBL/GenBank/DDBJ databases">
        <title>Draft genome of the type strain Streptomyces armeniacus ATCC 15676.</title>
        <authorList>
            <person name="Labana P."/>
            <person name="Gosse J.T."/>
            <person name="Boddy C.N."/>
        </authorList>
    </citation>
    <scope>NUCLEOTIDE SEQUENCE [LARGE SCALE GENOMIC DNA]</scope>
    <source>
        <strain evidence="1 2">ATCC 15676</strain>
    </source>
</reference>
<sequence length="72" mass="8330">MRSSEANVILRGGPARDLPEQERIRRVEDVTVRIKLMRSNRYEHFEPSTDRVSVEGHELLAFDWAGSTYVAE</sequence>
<keyword evidence="2" id="KW-1185">Reference proteome</keyword>
<gene>
    <name evidence="1" type="ORF">DVA86_14705</name>
</gene>
<dbReference type="InterPro" id="IPR046030">
    <property type="entry name" value="DUF5988"/>
</dbReference>
<dbReference type="Proteomes" id="UP000254425">
    <property type="component" value="Chromosome"/>
</dbReference>
<name>A0A345XQ03_9ACTN</name>
<dbReference type="KEGG" id="sarm:DVA86_14705"/>
<proteinExistence type="predicted"/>
<dbReference type="Pfam" id="PF19450">
    <property type="entry name" value="DUF5988"/>
    <property type="match status" value="1"/>
</dbReference>
<accession>A0A345XQ03</accession>
<dbReference type="RefSeq" id="WP_208878742.1">
    <property type="nucleotide sequence ID" value="NZ_CP031320.1"/>
</dbReference>
<dbReference type="EMBL" id="CP031320">
    <property type="protein sequence ID" value="AXK33719.1"/>
    <property type="molecule type" value="Genomic_DNA"/>
</dbReference>
<dbReference type="AlphaFoldDB" id="A0A345XQ03"/>
<protein>
    <submittedName>
        <fullName evidence="1">Uncharacterized protein</fullName>
    </submittedName>
</protein>